<keyword evidence="1" id="KW-0805">Transcription regulation</keyword>
<evidence type="ECO:0000259" key="5">
    <source>
        <dbReference type="PROSITE" id="PS51078"/>
    </source>
</evidence>
<keyword evidence="2" id="KW-0238">DNA-binding</keyword>
<dbReference type="PROSITE" id="PS51078">
    <property type="entry name" value="ICLR_ED"/>
    <property type="match status" value="1"/>
</dbReference>
<dbReference type="InterPro" id="IPR005471">
    <property type="entry name" value="Tscrpt_reg_IclR_N"/>
</dbReference>
<evidence type="ECO:0000256" key="3">
    <source>
        <dbReference type="ARBA" id="ARBA00023163"/>
    </source>
</evidence>
<gene>
    <name evidence="6" type="ORF">DES39_1037</name>
</gene>
<dbReference type="PROSITE" id="PS51077">
    <property type="entry name" value="HTH_ICLR"/>
    <property type="match status" value="1"/>
</dbReference>
<dbReference type="PANTHER" id="PTHR30136:SF38">
    <property type="entry name" value="TRANSCRIPTIONAL REGULATOR"/>
    <property type="match status" value="1"/>
</dbReference>
<feature type="domain" description="HTH iclR-type" evidence="4">
    <location>
        <begin position="8"/>
        <end position="67"/>
    </location>
</feature>
<dbReference type="Pfam" id="PF09339">
    <property type="entry name" value="HTH_IclR"/>
    <property type="match status" value="1"/>
</dbReference>
<organism evidence="6 7">
    <name type="scientific">Orbus hercynius</name>
    <dbReference type="NCBI Taxonomy" id="593135"/>
    <lineage>
        <taxon>Bacteria</taxon>
        <taxon>Pseudomonadati</taxon>
        <taxon>Pseudomonadota</taxon>
        <taxon>Gammaproteobacteria</taxon>
        <taxon>Orbales</taxon>
        <taxon>Orbaceae</taxon>
        <taxon>Orbus</taxon>
    </lineage>
</organism>
<dbReference type="SUPFAM" id="SSF55781">
    <property type="entry name" value="GAF domain-like"/>
    <property type="match status" value="1"/>
</dbReference>
<name>A0A495RJS4_9GAMM</name>
<keyword evidence="7" id="KW-1185">Reference proteome</keyword>
<dbReference type="GO" id="GO:0045892">
    <property type="term" value="P:negative regulation of DNA-templated transcription"/>
    <property type="evidence" value="ECO:0007669"/>
    <property type="project" value="TreeGrafter"/>
</dbReference>
<dbReference type="GO" id="GO:0003700">
    <property type="term" value="F:DNA-binding transcription factor activity"/>
    <property type="evidence" value="ECO:0007669"/>
    <property type="project" value="TreeGrafter"/>
</dbReference>
<sequence>MNVISTQAPAIDKATRIFHFIAENGGSTYTQIYQGLSLPQSSTSTLLASLIANGLLRQNEGRYFLGLMFYEFGNKSVEQFNIRELAIEPLTQLRDKTQLACHLGILDGNSAIYLAKVDSPNAILVKSWLGKRLSLHCSGLGKVLLAWLPDEQIDQLLPDEDLPAHTQTTITTRSSFKAELKKVRENGWAFDNGEDFEGITCIAVPVFDHNGKVIAAISTSGVVFQMPKDKICDFAKYAIEAATKLSKKIR</sequence>
<accession>A0A495RJS4</accession>
<feature type="domain" description="IclR-ED" evidence="5">
    <location>
        <begin position="68"/>
        <end position="250"/>
    </location>
</feature>
<evidence type="ECO:0000256" key="1">
    <source>
        <dbReference type="ARBA" id="ARBA00023015"/>
    </source>
</evidence>
<dbReference type="Gene3D" id="1.10.10.10">
    <property type="entry name" value="Winged helix-like DNA-binding domain superfamily/Winged helix DNA-binding domain"/>
    <property type="match status" value="1"/>
</dbReference>
<dbReference type="SUPFAM" id="SSF46785">
    <property type="entry name" value="Winged helix' DNA-binding domain"/>
    <property type="match status" value="1"/>
</dbReference>
<dbReference type="AlphaFoldDB" id="A0A495RJS4"/>
<dbReference type="Gene3D" id="3.30.450.40">
    <property type="match status" value="1"/>
</dbReference>
<keyword evidence="3" id="KW-0804">Transcription</keyword>
<dbReference type="PANTHER" id="PTHR30136">
    <property type="entry name" value="HELIX-TURN-HELIX TRANSCRIPTIONAL REGULATOR, ICLR FAMILY"/>
    <property type="match status" value="1"/>
</dbReference>
<dbReference type="Pfam" id="PF01614">
    <property type="entry name" value="IclR_C"/>
    <property type="match status" value="1"/>
</dbReference>
<evidence type="ECO:0000313" key="6">
    <source>
        <dbReference type="EMBL" id="RKS87793.1"/>
    </source>
</evidence>
<evidence type="ECO:0000259" key="4">
    <source>
        <dbReference type="PROSITE" id="PS51077"/>
    </source>
</evidence>
<dbReference type="SMART" id="SM00346">
    <property type="entry name" value="HTH_ICLR"/>
    <property type="match status" value="1"/>
</dbReference>
<dbReference type="OrthoDB" id="9807558at2"/>
<dbReference type="InterPro" id="IPR036390">
    <property type="entry name" value="WH_DNA-bd_sf"/>
</dbReference>
<dbReference type="EMBL" id="RBWY01000001">
    <property type="protein sequence ID" value="RKS87793.1"/>
    <property type="molecule type" value="Genomic_DNA"/>
</dbReference>
<dbReference type="RefSeq" id="WP_121144662.1">
    <property type="nucleotide sequence ID" value="NZ_RBWY01000001.1"/>
</dbReference>
<dbReference type="InterPro" id="IPR029016">
    <property type="entry name" value="GAF-like_dom_sf"/>
</dbReference>
<dbReference type="InterPro" id="IPR014757">
    <property type="entry name" value="Tscrpt_reg_IclR_C"/>
</dbReference>
<dbReference type="InterPro" id="IPR036388">
    <property type="entry name" value="WH-like_DNA-bd_sf"/>
</dbReference>
<dbReference type="GO" id="GO:0003677">
    <property type="term" value="F:DNA binding"/>
    <property type="evidence" value="ECO:0007669"/>
    <property type="project" value="UniProtKB-KW"/>
</dbReference>
<evidence type="ECO:0000313" key="7">
    <source>
        <dbReference type="Proteomes" id="UP000278542"/>
    </source>
</evidence>
<reference evidence="6 7" key="1">
    <citation type="submission" date="2018-10" db="EMBL/GenBank/DDBJ databases">
        <title>Genomic Encyclopedia of Type Strains, Phase IV (KMG-IV): sequencing the most valuable type-strain genomes for metagenomic binning, comparative biology and taxonomic classification.</title>
        <authorList>
            <person name="Goeker M."/>
        </authorList>
    </citation>
    <scope>NUCLEOTIDE SEQUENCE [LARGE SCALE GENOMIC DNA]</scope>
    <source>
        <strain evidence="6 7">DSM 22228</strain>
    </source>
</reference>
<proteinExistence type="predicted"/>
<comment type="caution">
    <text evidence="6">The sequence shown here is derived from an EMBL/GenBank/DDBJ whole genome shotgun (WGS) entry which is preliminary data.</text>
</comment>
<protein>
    <submittedName>
        <fullName evidence="6">IclR family transcriptional regulator</fullName>
    </submittedName>
</protein>
<evidence type="ECO:0000256" key="2">
    <source>
        <dbReference type="ARBA" id="ARBA00023125"/>
    </source>
</evidence>
<dbReference type="InterPro" id="IPR050707">
    <property type="entry name" value="HTH_MetabolicPath_Reg"/>
</dbReference>
<dbReference type="Proteomes" id="UP000278542">
    <property type="component" value="Unassembled WGS sequence"/>
</dbReference>